<dbReference type="Pfam" id="PF14223">
    <property type="entry name" value="Retrotran_gag_2"/>
    <property type="match status" value="1"/>
</dbReference>
<comment type="caution">
    <text evidence="2">The sequence shown here is derived from an EMBL/GenBank/DDBJ whole genome shotgun (WGS) entry which is preliminary data.</text>
</comment>
<protein>
    <recommendedName>
        <fullName evidence="4">Retrotransposon gag domain-containing protein</fullName>
    </recommendedName>
</protein>
<sequence>MTKYGMASSQVSSVTSPESRGRSEIPNLGGSDSSPILITGHKLNGHNHLQWSQSVLLFICGKGKDEYLTGEAAMPETTEPGFRKWKIENSMIMSWLINSMNNDIGENFLLFRTAKDIWDAAKETYSSSENTSELFQVESALHDFRQGKQSVTQYYNTLTREAFSEVRREESRKKVMMGSKEQLAPTLDASTLATRSFNSSVEIVRNGIGLGVIIVRNQAIIRRLAGSFMANRLIGNQSHGLIEMAEYMWLPTLRAHLFPSRVHSTKSRWRCYRNY</sequence>
<evidence type="ECO:0008006" key="4">
    <source>
        <dbReference type="Google" id="ProtNLM"/>
    </source>
</evidence>
<dbReference type="PANTHER" id="PTHR37610:SF47">
    <property type="entry name" value="RETROTRANSPOSON COPIA-LIKE N-TERMINAL DOMAIN-CONTAINING PROTEIN"/>
    <property type="match status" value="1"/>
</dbReference>
<evidence type="ECO:0000313" key="3">
    <source>
        <dbReference type="Proteomes" id="UP000288805"/>
    </source>
</evidence>
<dbReference type="PANTHER" id="PTHR37610">
    <property type="entry name" value="CCHC-TYPE DOMAIN-CONTAINING PROTEIN"/>
    <property type="match status" value="1"/>
</dbReference>
<gene>
    <name evidence="2" type="ORF">CK203_001181</name>
</gene>
<reference evidence="2 3" key="1">
    <citation type="journal article" date="2018" name="PLoS Genet.">
        <title>Population sequencing reveals clonal diversity and ancestral inbreeding in the grapevine cultivar Chardonnay.</title>
        <authorList>
            <person name="Roach M.J."/>
            <person name="Johnson D.L."/>
            <person name="Bohlmann J."/>
            <person name="van Vuuren H.J."/>
            <person name="Jones S.J."/>
            <person name="Pretorius I.S."/>
            <person name="Schmidt S.A."/>
            <person name="Borneman A.R."/>
        </authorList>
    </citation>
    <scope>NUCLEOTIDE SEQUENCE [LARGE SCALE GENOMIC DNA]</scope>
    <source>
        <strain evidence="3">cv. Chardonnay</strain>
        <tissue evidence="2">Leaf</tissue>
    </source>
</reference>
<organism evidence="2 3">
    <name type="scientific">Vitis vinifera</name>
    <name type="common">Grape</name>
    <dbReference type="NCBI Taxonomy" id="29760"/>
    <lineage>
        <taxon>Eukaryota</taxon>
        <taxon>Viridiplantae</taxon>
        <taxon>Streptophyta</taxon>
        <taxon>Embryophyta</taxon>
        <taxon>Tracheophyta</taxon>
        <taxon>Spermatophyta</taxon>
        <taxon>Magnoliopsida</taxon>
        <taxon>eudicotyledons</taxon>
        <taxon>Gunneridae</taxon>
        <taxon>Pentapetalae</taxon>
        <taxon>rosids</taxon>
        <taxon>Vitales</taxon>
        <taxon>Vitaceae</taxon>
        <taxon>Viteae</taxon>
        <taxon>Vitis</taxon>
    </lineage>
</organism>
<dbReference type="Proteomes" id="UP000288805">
    <property type="component" value="Unassembled WGS sequence"/>
</dbReference>
<feature type="region of interest" description="Disordered" evidence="1">
    <location>
        <begin position="1"/>
        <end position="32"/>
    </location>
</feature>
<proteinExistence type="predicted"/>
<evidence type="ECO:0000256" key="1">
    <source>
        <dbReference type="SAM" id="MobiDB-lite"/>
    </source>
</evidence>
<dbReference type="EMBL" id="QGNW01000004">
    <property type="protein sequence ID" value="RVX21665.1"/>
    <property type="molecule type" value="Genomic_DNA"/>
</dbReference>
<dbReference type="AlphaFoldDB" id="A0A438KKD4"/>
<feature type="compositionally biased region" description="Low complexity" evidence="1">
    <location>
        <begin position="8"/>
        <end position="18"/>
    </location>
</feature>
<name>A0A438KKD4_VITVI</name>
<evidence type="ECO:0000313" key="2">
    <source>
        <dbReference type="EMBL" id="RVX21665.1"/>
    </source>
</evidence>
<accession>A0A438KKD4</accession>